<name>A0A7X0JQH8_9GAMM</name>
<dbReference type="CDD" id="cd03133">
    <property type="entry name" value="GATase1_ES1"/>
    <property type="match status" value="1"/>
</dbReference>
<sequence length="218" mass="22373">MSKKVAVVLAGCGVFDGAEIHESVLTLLRLDQLDAEVTCLAPNVEQMHVVNHLSGEPVEGATRNVLEEAARIARGDIQDIASANAADFDAVIVPGGFGAAKNLCTFAVDGPEMAVNPDFSAFVQSAKSVGKTIGLMCIAPAMSAKLLGAGVCCTIGNDADTAAAVEKTGARHENCAVDAIVYDEANKLVSTPAYMLAGSISEAAKGINALVDKVIEIS</sequence>
<dbReference type="Gene3D" id="3.40.50.880">
    <property type="match status" value="1"/>
</dbReference>
<dbReference type="FunCoup" id="A0A7X0JQH8">
    <property type="interactions" value="119"/>
</dbReference>
<dbReference type="AlphaFoldDB" id="A0A7X0JQH8"/>
<dbReference type="InterPro" id="IPR026041">
    <property type="entry name" value="ElbB"/>
</dbReference>
<comment type="caution">
    <text evidence="2">The sequence shown here is derived from an EMBL/GenBank/DDBJ whole genome shotgun (WGS) entry which is preliminary data.</text>
</comment>
<dbReference type="RefSeq" id="WP_166851282.1">
    <property type="nucleotide sequence ID" value="NZ_JAAONY010000001.1"/>
</dbReference>
<dbReference type="EMBL" id="JACHHT010000001">
    <property type="protein sequence ID" value="MBB6520437.1"/>
    <property type="molecule type" value="Genomic_DNA"/>
</dbReference>
<evidence type="ECO:0000256" key="1">
    <source>
        <dbReference type="PIRNR" id="PIRNR006320"/>
    </source>
</evidence>
<keyword evidence="1" id="KW-0456">Lyase</keyword>
<organism evidence="2 3">
    <name type="scientific">Pseudoteredinibacter isoporae</name>
    <dbReference type="NCBI Taxonomy" id="570281"/>
    <lineage>
        <taxon>Bacteria</taxon>
        <taxon>Pseudomonadati</taxon>
        <taxon>Pseudomonadota</taxon>
        <taxon>Gammaproteobacteria</taxon>
        <taxon>Cellvibrionales</taxon>
        <taxon>Cellvibrionaceae</taxon>
        <taxon>Pseudoteredinibacter</taxon>
    </lineage>
</organism>
<proteinExistence type="inferred from homology"/>
<keyword evidence="3" id="KW-1185">Reference proteome</keyword>
<accession>A0A7X0JQH8</accession>
<dbReference type="PANTHER" id="PTHR10224:SF12">
    <property type="entry name" value="GLYOXALASE ELBB"/>
    <property type="match status" value="1"/>
</dbReference>
<dbReference type="GO" id="GO:0016829">
    <property type="term" value="F:lyase activity"/>
    <property type="evidence" value="ECO:0007669"/>
    <property type="project" value="UniProtKB-UniRule"/>
</dbReference>
<comment type="catalytic activity">
    <reaction evidence="1">
        <text>glyoxal + H2O = glycolate + H(+)</text>
        <dbReference type="Rhea" id="RHEA:51672"/>
        <dbReference type="ChEBI" id="CHEBI:15377"/>
        <dbReference type="ChEBI" id="CHEBI:15378"/>
        <dbReference type="ChEBI" id="CHEBI:29805"/>
        <dbReference type="ChEBI" id="CHEBI:34779"/>
    </reaction>
</comment>
<dbReference type="InParanoid" id="A0A7X0JQH8"/>
<protein>
    <recommendedName>
        <fullName evidence="1">Glyoxalase</fullName>
    </recommendedName>
</protein>
<gene>
    <name evidence="2" type="ORF">HNR48_000715</name>
</gene>
<comment type="similarity">
    <text evidence="1">Belongs to the peptidase C56 family.</text>
</comment>
<reference evidence="2 3" key="1">
    <citation type="submission" date="2020-08" db="EMBL/GenBank/DDBJ databases">
        <title>Genomic Encyclopedia of Type Strains, Phase IV (KMG-IV): sequencing the most valuable type-strain genomes for metagenomic binning, comparative biology and taxonomic classification.</title>
        <authorList>
            <person name="Goeker M."/>
        </authorList>
    </citation>
    <scope>NUCLEOTIDE SEQUENCE [LARGE SCALE GENOMIC DNA]</scope>
    <source>
        <strain evidence="2 3">DSM 22368</strain>
    </source>
</reference>
<comment type="function">
    <text evidence="1">Displays glyoxalase activity, catalyzing the conversion of glyoxal to glycolate.</text>
</comment>
<dbReference type="InterPro" id="IPR029062">
    <property type="entry name" value="Class_I_gatase-like"/>
</dbReference>
<dbReference type="SUPFAM" id="SSF52317">
    <property type="entry name" value="Class I glutamine amidotransferase-like"/>
    <property type="match status" value="1"/>
</dbReference>
<evidence type="ECO:0000313" key="3">
    <source>
        <dbReference type="Proteomes" id="UP000528457"/>
    </source>
</evidence>
<dbReference type="PANTHER" id="PTHR10224">
    <property type="entry name" value="ES1 PROTEIN HOMOLOG, MITOCHONDRIAL"/>
    <property type="match status" value="1"/>
</dbReference>
<dbReference type="NCBIfam" id="NF008747">
    <property type="entry name" value="PRK11780.1"/>
    <property type="match status" value="1"/>
</dbReference>
<evidence type="ECO:0000313" key="2">
    <source>
        <dbReference type="EMBL" id="MBB6520437.1"/>
    </source>
</evidence>
<dbReference type="Proteomes" id="UP000528457">
    <property type="component" value="Unassembled WGS sequence"/>
</dbReference>
<dbReference type="PIRSF" id="PIRSF006320">
    <property type="entry name" value="Elb2"/>
    <property type="match status" value="1"/>
</dbReference>